<evidence type="ECO:0000256" key="4">
    <source>
        <dbReference type="ARBA" id="ARBA00022741"/>
    </source>
</evidence>
<dbReference type="CDD" id="cd03108">
    <property type="entry name" value="AdSS"/>
    <property type="match status" value="1"/>
</dbReference>
<feature type="binding site" evidence="9">
    <location>
        <position position="53"/>
    </location>
    <ligand>
        <name>Mg(2+)</name>
        <dbReference type="ChEBI" id="CHEBI:18420"/>
    </ligand>
</feature>
<dbReference type="GO" id="GO:0000287">
    <property type="term" value="F:magnesium ion binding"/>
    <property type="evidence" value="ECO:0007669"/>
    <property type="project" value="UniProtKB-UniRule"/>
</dbReference>
<evidence type="ECO:0000256" key="1">
    <source>
        <dbReference type="ARBA" id="ARBA00011738"/>
    </source>
</evidence>
<sequence length="466" mass="52064">MQPSLRKSSHDGLVEFNQAMADLHGFFQKPLRTDSISGAGALVVAVLGAQWGDEGKGKLVDILASEAQMCCRFNGGSNAGHTLVVGGKKYAFHLLPCGILYPKCQNVIGNGVVVHIKQLMQELEQIKSDFPDALQRLFISSRAHIVFDFHQLVDGLQEGEKLEEGVSIGTTKKGIGPTYSSKAARSGLRIGDLRYFEEFEKKYRRLLKDYQRRFSFEYDAEEELARHRQYAEVLNSRLCDNVYMLHNAMSRKEKILVEGANATMLDMDFGTYPFVTSSSTSVGGIMTGLGIPPQAIHCTIGVVKAYTTRVGEGPFPTELFDDVCRHMQEVGKEFGTTTGRRRRCGWLDIPQLKYACMVNGISSINLTKLDVLTGLKEVKICVVYLKKDGYAYPLGEYPSHHRDLSEVQCVYEVLPGWSESVKNCTSIDQLPQNAKDYIQRVEFLLSVPISWIGVGPDRLNTIRIRE</sequence>
<feature type="binding site" evidence="9">
    <location>
        <position position="80"/>
    </location>
    <ligand>
        <name>Mg(2+)</name>
        <dbReference type="ChEBI" id="CHEBI:18420"/>
    </ligand>
</feature>
<dbReference type="InterPro" id="IPR042111">
    <property type="entry name" value="Adenylosuccinate_synth_dom3"/>
</dbReference>
<feature type="binding site" evidence="9">
    <location>
        <begin position="53"/>
        <end position="56"/>
    </location>
    <ligand>
        <name>IMP</name>
        <dbReference type="ChEBI" id="CHEBI:58053"/>
    </ligand>
</feature>
<feature type="binding site" evidence="9">
    <location>
        <begin position="78"/>
        <end position="81"/>
    </location>
    <ligand>
        <name>IMP</name>
        <dbReference type="ChEBI" id="CHEBI:58053"/>
    </ligand>
</feature>
<dbReference type="PhylomeDB" id="A0A0G4ICB5"/>
<keyword evidence="7 9" id="KW-0342">GTP-binding</keyword>
<dbReference type="Gene3D" id="3.90.170.10">
    <property type="entry name" value="Adenylosuccinate Synthetase, subunit A, domain 3"/>
    <property type="match status" value="1"/>
</dbReference>
<gene>
    <name evidence="12" type="ORF">Cvel_2237</name>
</gene>
<evidence type="ECO:0000256" key="6">
    <source>
        <dbReference type="ARBA" id="ARBA00022842"/>
    </source>
</evidence>
<feature type="binding site" evidence="9">
    <location>
        <position position="340"/>
    </location>
    <ligand>
        <name>IMP</name>
        <dbReference type="ChEBI" id="CHEBI:58053"/>
    </ligand>
</feature>
<keyword evidence="3 9" id="KW-0479">Metal-binding</keyword>
<dbReference type="PANTHER" id="PTHR11846:SF0">
    <property type="entry name" value="ADENYLOSUCCINATE SYNTHETASE"/>
    <property type="match status" value="1"/>
</dbReference>
<dbReference type="InterPro" id="IPR042110">
    <property type="entry name" value="Adenylosuccinate_synth_dom2"/>
</dbReference>
<comment type="cofactor">
    <cofactor evidence="9">
        <name>Mg(2+)</name>
        <dbReference type="ChEBI" id="CHEBI:18420"/>
    </cofactor>
    <text evidence="9">Binds 1 Mg(2+) ion per subunit.</text>
</comment>
<keyword evidence="5 9" id="KW-0658">Purine biosynthesis</keyword>
<evidence type="ECO:0000256" key="10">
    <source>
        <dbReference type="PROSITE-ProRule" id="PRU10134"/>
    </source>
</evidence>
<dbReference type="GO" id="GO:0046040">
    <property type="term" value="P:IMP metabolic process"/>
    <property type="evidence" value="ECO:0007669"/>
    <property type="project" value="TreeGrafter"/>
</dbReference>
<dbReference type="GO" id="GO:0004019">
    <property type="term" value="F:adenylosuccinate synthase activity"/>
    <property type="evidence" value="ECO:0007669"/>
    <property type="project" value="UniProtKB-UniRule"/>
</dbReference>
<protein>
    <recommendedName>
        <fullName evidence="9 11">Adenylosuccinate synthetase</fullName>
        <shortName evidence="9">AMPSase</shortName>
        <shortName evidence="9">AdSS</shortName>
        <ecNumber evidence="9 11">6.3.4.4</ecNumber>
    </recommendedName>
    <alternativeName>
        <fullName evidence="9">IMP--aspartate ligase</fullName>
    </alternativeName>
</protein>
<comment type="similarity">
    <text evidence="9 11">Belongs to the adenylosuccinate synthetase family.</text>
</comment>
<proteinExistence type="inferred from homology"/>
<feature type="binding site" evidence="9">
    <location>
        <position position="171"/>
    </location>
    <ligand>
        <name>IMP</name>
        <dbReference type="ChEBI" id="CHEBI:58053"/>
    </ligand>
</feature>
<feature type="binding site" evidence="9">
    <location>
        <begin position="52"/>
        <end position="58"/>
    </location>
    <ligand>
        <name>GTP</name>
        <dbReference type="ChEBI" id="CHEBI:37565"/>
    </ligand>
</feature>
<dbReference type="AlphaFoldDB" id="A0A0G4ICB5"/>
<dbReference type="InterPro" id="IPR042109">
    <property type="entry name" value="Adenylosuccinate_synth_dom1"/>
</dbReference>
<keyword evidence="9" id="KW-0963">Cytoplasm</keyword>
<feature type="active site" description="Proton donor" evidence="9">
    <location>
        <position position="81"/>
    </location>
</feature>
<dbReference type="PROSITE" id="PS01266">
    <property type="entry name" value="ADENYLOSUCCIN_SYN_1"/>
    <property type="match status" value="1"/>
</dbReference>
<feature type="active site" description="Proton acceptor" evidence="9">
    <location>
        <position position="53"/>
    </location>
</feature>
<evidence type="ECO:0000256" key="9">
    <source>
        <dbReference type="HAMAP-Rule" id="MF_03125"/>
    </source>
</evidence>
<dbReference type="NCBIfam" id="TIGR00184">
    <property type="entry name" value="purA"/>
    <property type="match status" value="1"/>
</dbReference>
<dbReference type="GO" id="GO:0044208">
    <property type="term" value="P:'de novo' AMP biosynthetic process"/>
    <property type="evidence" value="ECO:0007669"/>
    <property type="project" value="UniProtKB-UniRule"/>
</dbReference>
<dbReference type="FunFam" id="3.90.170.10:FF:000001">
    <property type="entry name" value="Adenylosuccinate synthetase"/>
    <property type="match status" value="1"/>
</dbReference>
<dbReference type="HAMAP" id="MF_00011">
    <property type="entry name" value="Adenylosucc_synth"/>
    <property type="match status" value="1"/>
</dbReference>
<dbReference type="InterPro" id="IPR001114">
    <property type="entry name" value="Adenylosuccinate_synthetase"/>
</dbReference>
<dbReference type="GO" id="GO:0005737">
    <property type="term" value="C:cytoplasm"/>
    <property type="evidence" value="ECO:0007669"/>
    <property type="project" value="UniProtKB-SubCell"/>
</dbReference>
<dbReference type="VEuPathDB" id="CryptoDB:Cvel_2237"/>
<dbReference type="FunFam" id="1.10.300.10:FF:000002">
    <property type="entry name" value="Adenylosuccinate synthetase, chloroplastic"/>
    <property type="match status" value="1"/>
</dbReference>
<evidence type="ECO:0000256" key="11">
    <source>
        <dbReference type="RuleBase" id="RU000520"/>
    </source>
</evidence>
<dbReference type="SUPFAM" id="SSF52540">
    <property type="entry name" value="P-loop containing nucleoside triphosphate hydrolases"/>
    <property type="match status" value="1"/>
</dbReference>
<dbReference type="EMBL" id="CDMZ01005809">
    <property type="protein sequence ID" value="CEM54701.1"/>
    <property type="molecule type" value="Genomic_DNA"/>
</dbReference>
<reference evidence="12" key="1">
    <citation type="submission" date="2014-11" db="EMBL/GenBank/DDBJ databases">
        <authorList>
            <person name="Otto D Thomas"/>
            <person name="Naeem Raeece"/>
        </authorList>
    </citation>
    <scope>NUCLEOTIDE SEQUENCE</scope>
</reference>
<feature type="binding site" evidence="9">
    <location>
        <begin position="453"/>
        <end position="455"/>
    </location>
    <ligand>
        <name>GTP</name>
        <dbReference type="ChEBI" id="CHEBI:37565"/>
    </ligand>
</feature>
<feature type="active site" evidence="10">
    <location>
        <position position="182"/>
    </location>
</feature>
<dbReference type="Pfam" id="PF00709">
    <property type="entry name" value="Adenylsucc_synt"/>
    <property type="match status" value="1"/>
</dbReference>
<dbReference type="PROSITE" id="PS00513">
    <property type="entry name" value="ADENYLOSUCCIN_SYN_2"/>
    <property type="match status" value="1"/>
</dbReference>
<feature type="binding site" evidence="9">
    <location>
        <begin position="80"/>
        <end position="82"/>
    </location>
    <ligand>
        <name>GTP</name>
        <dbReference type="ChEBI" id="CHEBI:37565"/>
    </ligand>
</feature>
<comment type="subcellular location">
    <subcellularLocation>
        <location evidence="9">Cytoplasm</location>
    </subcellularLocation>
</comment>
<feature type="binding site" evidence="9">
    <location>
        <position position="276"/>
    </location>
    <ligand>
        <name>IMP</name>
        <dbReference type="ChEBI" id="CHEBI:58053"/>
    </ligand>
</feature>
<feature type="binding site" evidence="9">
    <location>
        <position position="342"/>
    </location>
    <ligand>
        <name>GTP</name>
        <dbReference type="ChEBI" id="CHEBI:37565"/>
    </ligand>
</feature>
<comment type="function">
    <text evidence="11">Plays an important role in the de novo pathway of purine nucleotide biosynthesis.</text>
</comment>
<dbReference type="Gene3D" id="1.10.300.10">
    <property type="entry name" value="Adenylosuccinate Synthetase, subunit A, domain 2"/>
    <property type="match status" value="1"/>
</dbReference>
<feature type="binding site" evidence="9">
    <location>
        <begin position="336"/>
        <end position="342"/>
    </location>
    <ligand>
        <name>substrate</name>
    </ligand>
</feature>
<dbReference type="GO" id="GO:0005525">
    <property type="term" value="F:GTP binding"/>
    <property type="evidence" value="ECO:0007669"/>
    <property type="project" value="UniProtKB-UniRule"/>
</dbReference>
<accession>A0A0G4ICB5</accession>
<feature type="binding site" evidence="9">
    <location>
        <position position="185"/>
    </location>
    <ligand>
        <name>IMP</name>
        <dbReference type="ChEBI" id="CHEBI:58053"/>
        <note>ligand shared between dimeric partners</note>
    </ligand>
</feature>
<dbReference type="UniPathway" id="UPA00075">
    <property type="reaction ID" value="UER00335"/>
</dbReference>
<comment type="subunit">
    <text evidence="1 9">Homodimer.</text>
</comment>
<keyword evidence="2 9" id="KW-0436">Ligase</keyword>
<comment type="function">
    <text evidence="9">Plays an important role in the de novo pathway and in the salvage pathway of purine nucleotide biosynthesis. Catalyzes the first commited step in the biosynthesis of AMP from IMP.</text>
</comment>
<dbReference type="InterPro" id="IPR033128">
    <property type="entry name" value="Adenylosuccin_syn_Lys_AS"/>
</dbReference>
<feature type="binding site" evidence="9">
    <location>
        <begin position="368"/>
        <end position="370"/>
    </location>
    <ligand>
        <name>GTP</name>
        <dbReference type="ChEBI" id="CHEBI:37565"/>
    </ligand>
</feature>
<keyword evidence="4 9" id="KW-0547">Nucleotide-binding</keyword>
<comment type="catalytic activity">
    <reaction evidence="8 9 11">
        <text>IMP + L-aspartate + GTP = N(6)-(1,2-dicarboxyethyl)-AMP + GDP + phosphate + 2 H(+)</text>
        <dbReference type="Rhea" id="RHEA:15753"/>
        <dbReference type="ChEBI" id="CHEBI:15378"/>
        <dbReference type="ChEBI" id="CHEBI:29991"/>
        <dbReference type="ChEBI" id="CHEBI:37565"/>
        <dbReference type="ChEBI" id="CHEBI:43474"/>
        <dbReference type="ChEBI" id="CHEBI:57567"/>
        <dbReference type="ChEBI" id="CHEBI:58053"/>
        <dbReference type="ChEBI" id="CHEBI:58189"/>
        <dbReference type="EC" id="6.3.4.4"/>
    </reaction>
</comment>
<dbReference type="PANTHER" id="PTHR11846">
    <property type="entry name" value="ADENYLOSUCCINATE SYNTHETASE"/>
    <property type="match status" value="1"/>
</dbReference>
<organism evidence="12">
    <name type="scientific">Chromera velia CCMP2878</name>
    <dbReference type="NCBI Taxonomy" id="1169474"/>
    <lineage>
        <taxon>Eukaryota</taxon>
        <taxon>Sar</taxon>
        <taxon>Alveolata</taxon>
        <taxon>Colpodellida</taxon>
        <taxon>Chromeraceae</taxon>
        <taxon>Chromera</taxon>
    </lineage>
</organism>
<evidence type="ECO:0000256" key="5">
    <source>
        <dbReference type="ARBA" id="ARBA00022755"/>
    </source>
</evidence>
<evidence type="ECO:0000256" key="8">
    <source>
        <dbReference type="ARBA" id="ARBA00050432"/>
    </source>
</evidence>
<evidence type="ECO:0000313" key="12">
    <source>
        <dbReference type="EMBL" id="CEM54701.1"/>
    </source>
</evidence>
<dbReference type="EC" id="6.3.4.4" evidence="9 11"/>
<dbReference type="NCBIfam" id="NF002223">
    <property type="entry name" value="PRK01117.1"/>
    <property type="match status" value="1"/>
</dbReference>
<evidence type="ECO:0000256" key="3">
    <source>
        <dbReference type="ARBA" id="ARBA00022723"/>
    </source>
</evidence>
<dbReference type="SMART" id="SM00788">
    <property type="entry name" value="Adenylsucc_synt"/>
    <property type="match status" value="1"/>
</dbReference>
<comment type="pathway">
    <text evidence="9 11">Purine metabolism; AMP biosynthesis via de novo pathway; AMP from IMP: step 1/2.</text>
</comment>
<dbReference type="InterPro" id="IPR027417">
    <property type="entry name" value="P-loop_NTPase"/>
</dbReference>
<dbReference type="InterPro" id="IPR018220">
    <property type="entry name" value="Adenylosuccin_syn_GTP-bd"/>
</dbReference>
<evidence type="ECO:0000256" key="7">
    <source>
        <dbReference type="ARBA" id="ARBA00023134"/>
    </source>
</evidence>
<name>A0A0G4ICB5_9ALVE</name>
<dbReference type="Gene3D" id="3.40.440.10">
    <property type="entry name" value="Adenylosuccinate Synthetase, subunit A, domain 1"/>
    <property type="match status" value="1"/>
</dbReference>
<evidence type="ECO:0000256" key="2">
    <source>
        <dbReference type="ARBA" id="ARBA00022598"/>
    </source>
</evidence>
<keyword evidence="6 9" id="KW-0460">Magnesium</keyword>
<feature type="binding site" evidence="9">
    <location>
        <position position="261"/>
    </location>
    <ligand>
        <name>IMP</name>
        <dbReference type="ChEBI" id="CHEBI:58053"/>
    </ligand>
</feature>